<keyword evidence="7 12" id="KW-0812">Transmembrane</keyword>
<evidence type="ECO:0000256" key="8">
    <source>
        <dbReference type="ARBA" id="ARBA00022777"/>
    </source>
</evidence>
<accession>A0A7C9PKX8</accession>
<name>A0A7C9PKX8_9MICO</name>
<dbReference type="Pfam" id="PF05231">
    <property type="entry name" value="MASE1"/>
    <property type="match status" value="1"/>
</dbReference>
<evidence type="ECO:0000256" key="1">
    <source>
        <dbReference type="ARBA" id="ARBA00000085"/>
    </source>
</evidence>
<dbReference type="SUPFAM" id="SSF55874">
    <property type="entry name" value="ATPase domain of HSP90 chaperone/DNA topoisomerase II/histidine kinase"/>
    <property type="match status" value="1"/>
</dbReference>
<dbReference type="PANTHER" id="PTHR43711">
    <property type="entry name" value="TWO-COMPONENT HISTIDINE KINASE"/>
    <property type="match status" value="1"/>
</dbReference>
<evidence type="ECO:0000256" key="10">
    <source>
        <dbReference type="ARBA" id="ARBA00023012"/>
    </source>
</evidence>
<feature type="transmembrane region" description="Helical" evidence="12">
    <location>
        <begin position="44"/>
        <end position="62"/>
    </location>
</feature>
<evidence type="ECO:0000256" key="2">
    <source>
        <dbReference type="ARBA" id="ARBA00004651"/>
    </source>
</evidence>
<keyword evidence="11 12" id="KW-0472">Membrane</keyword>
<reference evidence="14 15" key="1">
    <citation type="journal article" date="2014" name="Int. J. Syst. Evol. Microbiol.">
        <title>Description of Galbitalea soli gen. nov., sp. nov., and Frondihabitans sucicola sp. nov.</title>
        <authorList>
            <person name="Kim S.J."/>
            <person name="Lim J.M."/>
            <person name="Ahn J.H."/>
            <person name="Weon H.Y."/>
            <person name="Hamada M."/>
            <person name="Suzuki K."/>
            <person name="Ahn T.Y."/>
            <person name="Kwon S.W."/>
        </authorList>
    </citation>
    <scope>NUCLEOTIDE SEQUENCE [LARGE SCALE GENOMIC DNA]</scope>
    <source>
        <strain evidence="14 15">NBRC 108727</strain>
    </source>
</reference>
<dbReference type="EC" id="2.7.13.3" evidence="3"/>
<dbReference type="Gene3D" id="3.30.565.10">
    <property type="entry name" value="Histidine kinase-like ATPase, C-terminal domain"/>
    <property type="match status" value="1"/>
</dbReference>
<dbReference type="Gene3D" id="1.10.287.130">
    <property type="match status" value="1"/>
</dbReference>
<evidence type="ECO:0000256" key="5">
    <source>
        <dbReference type="ARBA" id="ARBA00022553"/>
    </source>
</evidence>
<protein>
    <recommendedName>
        <fullName evidence="3">histidine kinase</fullName>
        <ecNumber evidence="3">2.7.13.3</ecNumber>
    </recommendedName>
</protein>
<feature type="transmembrane region" description="Helical" evidence="12">
    <location>
        <begin position="18"/>
        <end position="38"/>
    </location>
</feature>
<comment type="subcellular location">
    <subcellularLocation>
        <location evidence="2">Cell membrane</location>
        <topology evidence="2">Multi-pass membrane protein</topology>
    </subcellularLocation>
</comment>
<dbReference type="InterPro" id="IPR036097">
    <property type="entry name" value="HisK_dim/P_sf"/>
</dbReference>
<evidence type="ECO:0000256" key="12">
    <source>
        <dbReference type="SAM" id="Phobius"/>
    </source>
</evidence>
<dbReference type="CDD" id="cd00075">
    <property type="entry name" value="HATPase"/>
    <property type="match status" value="1"/>
</dbReference>
<evidence type="ECO:0000256" key="4">
    <source>
        <dbReference type="ARBA" id="ARBA00022475"/>
    </source>
</evidence>
<feature type="domain" description="Histidine kinase" evidence="13">
    <location>
        <begin position="446"/>
        <end position="660"/>
    </location>
</feature>
<feature type="transmembrane region" description="Helical" evidence="12">
    <location>
        <begin position="191"/>
        <end position="209"/>
    </location>
</feature>
<dbReference type="GO" id="GO:0000155">
    <property type="term" value="F:phosphorelay sensor kinase activity"/>
    <property type="evidence" value="ECO:0007669"/>
    <property type="project" value="InterPro"/>
</dbReference>
<dbReference type="InterPro" id="IPR036890">
    <property type="entry name" value="HATPase_C_sf"/>
</dbReference>
<dbReference type="SMART" id="SM00387">
    <property type="entry name" value="HATPase_c"/>
    <property type="match status" value="1"/>
</dbReference>
<keyword evidence="10" id="KW-0902">Two-component regulatory system</keyword>
<sequence length="674" mass="70587">MDGSVVLRVRDLSARARVGVIGLTVAVSAVLAIASNALTPPGSVVAVWWPAAGVGVAAVLFAHRRPLVVAAVIGVVTMLTVALVSHRPLALAVIGGVVNGAETYLFARVLLWRGHRAILTHFADVRRVFIAGGLSASMAGILGGIGIWLVTHADPVSALSRIVPSHFSATVLIVPLVLVRFRRTTLPKSEFLVQSLVVTAVFVGVFWPGQSLPLAFLPLPFLLWAAFRFPLAVVVIQLVTAASVTLILTLSGGGPFHRTELGNPASMTTLVQVYFLTMCASVLVLGALRNEREVLLRRVAAAERSLRAGLGQAQVGFVVLSPSAGELQVLDINPAALEMLSLGASPTTAEVDAATHGRILAHIQQMTHGRAGQASEEWDDASGRHLQLLIASIPSVGGPNAYTIQLVDTTIRHQTERALAAALQNETQTAATLREASRRQDEFVSAVTHDLRTPIASIMGFAEELQETPLTEEQNSYLRVVTRNATRLLALVNNLLKLAELQHGSVAVASAPVAVSSLVAECVEDLSAMATAKGVRLVDLSARDSTRMTGYALEVTQILANLTSNAIKFTPAGGTVTITTREDGDSVILSVADDGIGIPPEELPHVMERFGRSTLSSSIQGTGLGLAVVAGLAATLHGTFTLESDGVTGTTAVVRLPAAGSDAVAVDLAAPARV</sequence>
<comment type="catalytic activity">
    <reaction evidence="1">
        <text>ATP + protein L-histidine = ADP + protein N-phospho-L-histidine.</text>
        <dbReference type="EC" id="2.7.13.3"/>
    </reaction>
</comment>
<keyword evidence="4" id="KW-1003">Cell membrane</keyword>
<feature type="transmembrane region" description="Helical" evidence="12">
    <location>
        <begin position="269"/>
        <end position="288"/>
    </location>
</feature>
<feature type="transmembrane region" description="Helical" evidence="12">
    <location>
        <begin position="128"/>
        <end position="150"/>
    </location>
</feature>
<dbReference type="InterPro" id="IPR007895">
    <property type="entry name" value="MASE1"/>
</dbReference>
<evidence type="ECO:0000256" key="11">
    <source>
        <dbReference type="ARBA" id="ARBA00023136"/>
    </source>
</evidence>
<evidence type="ECO:0000313" key="15">
    <source>
        <dbReference type="Proteomes" id="UP000479756"/>
    </source>
</evidence>
<evidence type="ECO:0000256" key="6">
    <source>
        <dbReference type="ARBA" id="ARBA00022679"/>
    </source>
</evidence>
<evidence type="ECO:0000256" key="7">
    <source>
        <dbReference type="ARBA" id="ARBA00022692"/>
    </source>
</evidence>
<dbReference type="PRINTS" id="PR00344">
    <property type="entry name" value="BCTRLSENSOR"/>
</dbReference>
<dbReference type="EMBL" id="JAAGWZ010000001">
    <property type="protein sequence ID" value="NEM89933.1"/>
    <property type="molecule type" value="Genomic_DNA"/>
</dbReference>
<dbReference type="RefSeq" id="WP_163471621.1">
    <property type="nucleotide sequence ID" value="NZ_JAAGWZ010000001.1"/>
</dbReference>
<comment type="caution">
    <text evidence="14">The sequence shown here is derived from an EMBL/GenBank/DDBJ whole genome shotgun (WGS) entry which is preliminary data.</text>
</comment>
<feature type="transmembrane region" description="Helical" evidence="12">
    <location>
        <begin position="221"/>
        <end position="248"/>
    </location>
</feature>
<dbReference type="PANTHER" id="PTHR43711:SF31">
    <property type="entry name" value="HISTIDINE KINASE"/>
    <property type="match status" value="1"/>
</dbReference>
<dbReference type="InterPro" id="IPR004358">
    <property type="entry name" value="Sig_transdc_His_kin-like_C"/>
</dbReference>
<dbReference type="GO" id="GO:0005886">
    <property type="term" value="C:plasma membrane"/>
    <property type="evidence" value="ECO:0007669"/>
    <property type="project" value="UniProtKB-SubCell"/>
</dbReference>
<evidence type="ECO:0000259" key="13">
    <source>
        <dbReference type="PROSITE" id="PS50109"/>
    </source>
</evidence>
<dbReference type="InterPro" id="IPR050736">
    <property type="entry name" value="Sensor_HK_Regulatory"/>
</dbReference>
<proteinExistence type="predicted"/>
<dbReference type="Proteomes" id="UP000479756">
    <property type="component" value="Unassembled WGS sequence"/>
</dbReference>
<gene>
    <name evidence="14" type="ORF">G3T37_01025</name>
</gene>
<organism evidence="14 15">
    <name type="scientific">Galbitalea soli</name>
    <dbReference type="NCBI Taxonomy" id="1268042"/>
    <lineage>
        <taxon>Bacteria</taxon>
        <taxon>Bacillati</taxon>
        <taxon>Actinomycetota</taxon>
        <taxon>Actinomycetes</taxon>
        <taxon>Micrococcales</taxon>
        <taxon>Microbacteriaceae</taxon>
        <taxon>Galbitalea</taxon>
    </lineage>
</organism>
<evidence type="ECO:0000256" key="9">
    <source>
        <dbReference type="ARBA" id="ARBA00022989"/>
    </source>
</evidence>
<dbReference type="InterPro" id="IPR005467">
    <property type="entry name" value="His_kinase_dom"/>
</dbReference>
<dbReference type="AlphaFoldDB" id="A0A7C9PKX8"/>
<keyword evidence="6" id="KW-0808">Transferase</keyword>
<keyword evidence="5" id="KW-0597">Phosphoprotein</keyword>
<dbReference type="Pfam" id="PF00512">
    <property type="entry name" value="HisKA"/>
    <property type="match status" value="1"/>
</dbReference>
<keyword evidence="8" id="KW-0418">Kinase</keyword>
<feature type="transmembrane region" description="Helical" evidence="12">
    <location>
        <begin position="90"/>
        <end position="107"/>
    </location>
</feature>
<dbReference type="PROSITE" id="PS50109">
    <property type="entry name" value="HIS_KIN"/>
    <property type="match status" value="1"/>
</dbReference>
<feature type="transmembrane region" description="Helical" evidence="12">
    <location>
        <begin position="67"/>
        <end position="84"/>
    </location>
</feature>
<dbReference type="Pfam" id="PF02518">
    <property type="entry name" value="HATPase_c"/>
    <property type="match status" value="1"/>
</dbReference>
<dbReference type="SUPFAM" id="SSF47384">
    <property type="entry name" value="Homodimeric domain of signal transducing histidine kinase"/>
    <property type="match status" value="1"/>
</dbReference>
<dbReference type="SMART" id="SM00388">
    <property type="entry name" value="HisKA"/>
    <property type="match status" value="1"/>
</dbReference>
<dbReference type="InterPro" id="IPR003661">
    <property type="entry name" value="HisK_dim/P_dom"/>
</dbReference>
<evidence type="ECO:0000256" key="3">
    <source>
        <dbReference type="ARBA" id="ARBA00012438"/>
    </source>
</evidence>
<feature type="transmembrane region" description="Helical" evidence="12">
    <location>
        <begin position="162"/>
        <end position="179"/>
    </location>
</feature>
<dbReference type="InterPro" id="IPR003594">
    <property type="entry name" value="HATPase_dom"/>
</dbReference>
<evidence type="ECO:0000313" key="14">
    <source>
        <dbReference type="EMBL" id="NEM89933.1"/>
    </source>
</evidence>
<keyword evidence="15" id="KW-1185">Reference proteome</keyword>
<dbReference type="CDD" id="cd00082">
    <property type="entry name" value="HisKA"/>
    <property type="match status" value="1"/>
</dbReference>
<keyword evidence="9 12" id="KW-1133">Transmembrane helix</keyword>